<feature type="binding site" evidence="9">
    <location>
        <position position="253"/>
    </location>
    <ligand>
        <name>4-amino-2-methyl-5-(diphosphooxymethyl)pyrimidine</name>
        <dbReference type="ChEBI" id="CHEBI:57841"/>
    </ligand>
</feature>
<evidence type="ECO:0000313" key="14">
    <source>
        <dbReference type="EMBL" id="BEP29604.1"/>
    </source>
</evidence>
<evidence type="ECO:0000256" key="6">
    <source>
        <dbReference type="ARBA" id="ARBA00047334"/>
    </source>
</evidence>
<comment type="pathway">
    <text evidence="1 9 11">Cofactor biosynthesis; thiamine diphosphate biosynthesis; thiamine phosphate from 4-amino-2-methyl-5-diphosphomethylpyrimidine and 4-methyl-5-(2-phosphoethyl)-thiazole: step 1/1.</text>
</comment>
<dbReference type="GO" id="GO:0009228">
    <property type="term" value="P:thiamine biosynthetic process"/>
    <property type="evidence" value="ECO:0007669"/>
    <property type="project" value="UniProtKB-KW"/>
</dbReference>
<gene>
    <name evidence="9" type="primary">thiE</name>
    <name evidence="14" type="ORF">HLPR_19350</name>
</gene>
<dbReference type="NCBIfam" id="TIGR00693">
    <property type="entry name" value="thiE"/>
    <property type="match status" value="1"/>
</dbReference>
<dbReference type="GO" id="GO:0000287">
    <property type="term" value="F:magnesium ion binding"/>
    <property type="evidence" value="ECO:0007669"/>
    <property type="project" value="UniProtKB-UniRule"/>
</dbReference>
<dbReference type="Proteomes" id="UP001321786">
    <property type="component" value="Chromosome"/>
</dbReference>
<keyword evidence="15" id="KW-1185">Reference proteome</keyword>
<dbReference type="Gene3D" id="3.20.20.70">
    <property type="entry name" value="Aldolase class I"/>
    <property type="match status" value="1"/>
</dbReference>
<dbReference type="EMBL" id="AP028654">
    <property type="protein sequence ID" value="BEP29604.1"/>
    <property type="molecule type" value="Genomic_DNA"/>
</dbReference>
<sequence length="353" mass="40780">MINYYRIIDASINRAAEGIRVVEDIARFKYNNKYLSNELRNLRHEIRDTFDSIKIIAFRSSSNDVGKKISFESDISNRANIKDIVLSNFKRSEESLRTLEELSKLELEIGISRLFENIRFKIYKVEKDFLNQIWQLKFEDGIYGITYDNSKLSYVMQVKKMLENGIKVIQYRNKKNEITINKELEICLELKNMCTKYGAILIVNDNVDLAFDIGANGVHLGQEDILIPGNIDKVNQIKKEMHEKNKKFILGVSTHGSVQALHAKKIGADYIGVGPLYQTSTRIHVEKCEGIDYLKWVNNNIEIPYVSIGGIKKNKYKELKSNGCKICAMVTEIDDEKNLYEIVDLFEGRKKIE</sequence>
<dbReference type="Pfam" id="PF02581">
    <property type="entry name" value="TMP-TENI"/>
    <property type="match status" value="1"/>
</dbReference>
<feature type="binding site" evidence="9">
    <location>
        <begin position="330"/>
        <end position="331"/>
    </location>
    <ligand>
        <name>2-[(2R,5Z)-2-carboxy-4-methylthiazol-5(2H)-ylidene]ethyl phosphate</name>
        <dbReference type="ChEBI" id="CHEBI:62899"/>
    </ligand>
</feature>
<dbReference type="AlphaFoldDB" id="A0AAU9E4R2"/>
<evidence type="ECO:0000313" key="15">
    <source>
        <dbReference type="Proteomes" id="UP001321786"/>
    </source>
</evidence>
<evidence type="ECO:0000256" key="11">
    <source>
        <dbReference type="RuleBase" id="RU004253"/>
    </source>
</evidence>
<dbReference type="RefSeq" id="WP_338535230.1">
    <property type="nucleotide sequence ID" value="NZ_AP028654.1"/>
</dbReference>
<keyword evidence="3 9" id="KW-0479">Metal-binding</keyword>
<feature type="domain" description="ThiD2" evidence="13">
    <location>
        <begin position="6"/>
        <end position="127"/>
    </location>
</feature>
<keyword evidence="5 9" id="KW-0784">Thiamine biosynthesis</keyword>
<evidence type="ECO:0000256" key="1">
    <source>
        <dbReference type="ARBA" id="ARBA00005165"/>
    </source>
</evidence>
<feature type="binding site" evidence="9">
    <location>
        <position position="205"/>
    </location>
    <ligand>
        <name>Mg(2+)</name>
        <dbReference type="ChEBI" id="CHEBI:18420"/>
    </ligand>
</feature>
<feature type="binding site" evidence="9">
    <location>
        <begin position="170"/>
        <end position="174"/>
    </location>
    <ligand>
        <name>4-amino-2-methyl-5-(diphosphooxymethyl)pyrimidine</name>
        <dbReference type="ChEBI" id="CHEBI:57841"/>
    </ligand>
</feature>
<feature type="binding site" evidence="9">
    <location>
        <position position="310"/>
    </location>
    <ligand>
        <name>2-[(2R,5Z)-2-carboxy-4-methylthiazol-5(2H)-ylidene]ethyl phosphate</name>
        <dbReference type="ChEBI" id="CHEBI:62899"/>
    </ligand>
</feature>
<dbReference type="GO" id="GO:0005737">
    <property type="term" value="C:cytoplasm"/>
    <property type="evidence" value="ECO:0007669"/>
    <property type="project" value="TreeGrafter"/>
</dbReference>
<dbReference type="GO" id="GO:0004789">
    <property type="term" value="F:thiamine-phosphate diphosphorylase activity"/>
    <property type="evidence" value="ECO:0007669"/>
    <property type="project" value="UniProtKB-UniRule"/>
</dbReference>
<reference evidence="14 15" key="1">
    <citation type="submission" date="2023-08" db="EMBL/GenBank/DDBJ databases">
        <title>Helicovermis profunda gen. nov., sp. nov., a novel mesophilic, fermentative bacterium within the Bacillota from a deep-sea hydrothermal vent chimney.</title>
        <authorList>
            <person name="Miyazaki U."/>
            <person name="Mizutani D."/>
            <person name="Hashimoto Y."/>
            <person name="Tame A."/>
            <person name="Sawayama S."/>
            <person name="Miyazaki J."/>
            <person name="Takai K."/>
            <person name="Nakagawa S."/>
        </authorList>
    </citation>
    <scope>NUCLEOTIDE SEQUENCE [LARGE SCALE GENOMIC DNA]</scope>
    <source>
        <strain evidence="14 15">S502</strain>
    </source>
</reference>
<comment type="catalytic activity">
    <reaction evidence="7 9 10">
        <text>2-(2-carboxy-4-methylthiazol-5-yl)ethyl phosphate + 4-amino-2-methyl-5-(diphosphooxymethyl)pyrimidine + 2 H(+) = thiamine phosphate + CO2 + diphosphate</text>
        <dbReference type="Rhea" id="RHEA:47848"/>
        <dbReference type="ChEBI" id="CHEBI:15378"/>
        <dbReference type="ChEBI" id="CHEBI:16526"/>
        <dbReference type="ChEBI" id="CHEBI:33019"/>
        <dbReference type="ChEBI" id="CHEBI:37575"/>
        <dbReference type="ChEBI" id="CHEBI:57841"/>
        <dbReference type="ChEBI" id="CHEBI:62890"/>
        <dbReference type="EC" id="2.5.1.3"/>
    </reaction>
</comment>
<dbReference type="InterPro" id="IPR013785">
    <property type="entry name" value="Aldolase_TIM"/>
</dbReference>
<keyword evidence="2 9" id="KW-0808">Transferase</keyword>
<comment type="catalytic activity">
    <reaction evidence="8 9 10">
        <text>2-[(2R,5Z)-2-carboxy-4-methylthiazol-5(2H)-ylidene]ethyl phosphate + 4-amino-2-methyl-5-(diphosphooxymethyl)pyrimidine + 2 H(+) = thiamine phosphate + CO2 + diphosphate</text>
        <dbReference type="Rhea" id="RHEA:47844"/>
        <dbReference type="ChEBI" id="CHEBI:15378"/>
        <dbReference type="ChEBI" id="CHEBI:16526"/>
        <dbReference type="ChEBI" id="CHEBI:33019"/>
        <dbReference type="ChEBI" id="CHEBI:37575"/>
        <dbReference type="ChEBI" id="CHEBI:57841"/>
        <dbReference type="ChEBI" id="CHEBI:62899"/>
        <dbReference type="EC" id="2.5.1.3"/>
    </reaction>
</comment>
<dbReference type="CDD" id="cd00564">
    <property type="entry name" value="TMP_TenI"/>
    <property type="match status" value="1"/>
</dbReference>
<proteinExistence type="inferred from homology"/>
<evidence type="ECO:0000256" key="10">
    <source>
        <dbReference type="RuleBase" id="RU003826"/>
    </source>
</evidence>
<evidence type="ECO:0000256" key="9">
    <source>
        <dbReference type="HAMAP-Rule" id="MF_00097"/>
    </source>
</evidence>
<dbReference type="PANTHER" id="PTHR20857">
    <property type="entry name" value="THIAMINE-PHOSPHATE PYROPHOSPHORYLASE"/>
    <property type="match status" value="1"/>
</dbReference>
<dbReference type="EC" id="2.5.1.3" evidence="9"/>
<dbReference type="GO" id="GO:0009229">
    <property type="term" value="P:thiamine diphosphate biosynthetic process"/>
    <property type="evidence" value="ECO:0007669"/>
    <property type="project" value="UniProtKB-UniRule"/>
</dbReference>
<keyword evidence="4 9" id="KW-0460">Magnesium</keyword>
<comment type="similarity">
    <text evidence="9 10">Belongs to the thiamine-phosphate synthase family.</text>
</comment>
<dbReference type="HAMAP" id="MF_00097">
    <property type="entry name" value="TMP_synthase"/>
    <property type="match status" value="1"/>
</dbReference>
<comment type="cofactor">
    <cofactor evidence="9">
        <name>Mg(2+)</name>
        <dbReference type="ChEBI" id="CHEBI:18420"/>
    </cofactor>
    <text evidence="9">Binds 1 Mg(2+) ion per subunit.</text>
</comment>
<evidence type="ECO:0000256" key="4">
    <source>
        <dbReference type="ARBA" id="ARBA00022842"/>
    </source>
</evidence>
<comment type="caution">
    <text evidence="9">Lacks conserved residue(s) required for the propagation of feature annotation.</text>
</comment>
<feature type="binding site" evidence="9">
    <location>
        <begin position="279"/>
        <end position="281"/>
    </location>
    <ligand>
        <name>2-[(2R,5Z)-2-carboxy-4-methylthiazol-5(2H)-ylidene]ethyl phosphate</name>
        <dbReference type="ChEBI" id="CHEBI:62899"/>
    </ligand>
</feature>
<evidence type="ECO:0000256" key="8">
    <source>
        <dbReference type="ARBA" id="ARBA00047883"/>
    </source>
</evidence>
<dbReference type="PANTHER" id="PTHR20857:SF15">
    <property type="entry name" value="THIAMINE-PHOSPHATE SYNTHASE"/>
    <property type="match status" value="1"/>
</dbReference>
<feature type="binding site" evidence="9">
    <location>
        <position position="204"/>
    </location>
    <ligand>
        <name>4-amino-2-methyl-5-(diphosphooxymethyl)pyrimidine</name>
        <dbReference type="ChEBI" id="CHEBI:57841"/>
    </ligand>
</feature>
<dbReference type="KEGG" id="hprf:HLPR_19350"/>
<dbReference type="Pfam" id="PF17792">
    <property type="entry name" value="ThiD2"/>
    <property type="match status" value="1"/>
</dbReference>
<evidence type="ECO:0000256" key="7">
    <source>
        <dbReference type="ARBA" id="ARBA00047851"/>
    </source>
</evidence>
<evidence type="ECO:0000256" key="5">
    <source>
        <dbReference type="ARBA" id="ARBA00022977"/>
    </source>
</evidence>
<comment type="function">
    <text evidence="9">Condenses 4-methyl-5-(beta-hydroxyethyl)thiazole monophosphate (THZ-P) and 2-methyl-4-amino-5-hydroxymethyl pyrimidine pyrophosphate (HMP-PP) to form thiamine monophosphate (TMP).</text>
</comment>
<evidence type="ECO:0000259" key="12">
    <source>
        <dbReference type="Pfam" id="PF02581"/>
    </source>
</evidence>
<feature type="domain" description="Thiamine phosphate synthase/TenI" evidence="12">
    <location>
        <begin position="143"/>
        <end position="333"/>
    </location>
</feature>
<dbReference type="InterPro" id="IPR041397">
    <property type="entry name" value="ThiD2"/>
</dbReference>
<evidence type="ECO:0000256" key="3">
    <source>
        <dbReference type="ARBA" id="ARBA00022723"/>
    </source>
</evidence>
<protein>
    <recommendedName>
        <fullName evidence="9">Thiamine-phosphate synthase</fullName>
        <shortName evidence="9">TP synthase</shortName>
        <shortName evidence="9">TPS</shortName>
        <ecNumber evidence="9">2.5.1.3</ecNumber>
    </recommendedName>
    <alternativeName>
        <fullName evidence="9">Thiamine-phosphate pyrophosphorylase</fullName>
        <shortName evidence="9">TMP pyrophosphorylase</shortName>
        <shortName evidence="9">TMP-PPase</shortName>
    </alternativeName>
</protein>
<dbReference type="InterPro" id="IPR034291">
    <property type="entry name" value="TMP_synthase"/>
</dbReference>
<comment type="catalytic activity">
    <reaction evidence="6 9 10">
        <text>4-methyl-5-(2-phosphooxyethyl)-thiazole + 4-amino-2-methyl-5-(diphosphooxymethyl)pyrimidine + H(+) = thiamine phosphate + diphosphate</text>
        <dbReference type="Rhea" id="RHEA:22328"/>
        <dbReference type="ChEBI" id="CHEBI:15378"/>
        <dbReference type="ChEBI" id="CHEBI:33019"/>
        <dbReference type="ChEBI" id="CHEBI:37575"/>
        <dbReference type="ChEBI" id="CHEBI:57841"/>
        <dbReference type="ChEBI" id="CHEBI:58296"/>
        <dbReference type="EC" id="2.5.1.3"/>
    </reaction>
</comment>
<accession>A0AAU9E4R2</accession>
<dbReference type="InterPro" id="IPR036206">
    <property type="entry name" value="ThiamineP_synth_sf"/>
</dbReference>
<evidence type="ECO:0000256" key="2">
    <source>
        <dbReference type="ARBA" id="ARBA00022679"/>
    </source>
</evidence>
<organism evidence="14 15">
    <name type="scientific">Helicovermis profundi</name>
    <dbReference type="NCBI Taxonomy" id="3065157"/>
    <lineage>
        <taxon>Bacteria</taxon>
        <taxon>Bacillati</taxon>
        <taxon>Bacillota</taxon>
        <taxon>Clostridia</taxon>
        <taxon>Helicovermis</taxon>
    </lineage>
</organism>
<dbReference type="SUPFAM" id="SSF51391">
    <property type="entry name" value="Thiamin phosphate synthase"/>
    <property type="match status" value="1"/>
</dbReference>
<feature type="binding site" evidence="9">
    <location>
        <position position="224"/>
    </location>
    <ligand>
        <name>Mg(2+)</name>
        <dbReference type="ChEBI" id="CHEBI:18420"/>
    </ligand>
</feature>
<dbReference type="InterPro" id="IPR022998">
    <property type="entry name" value="ThiamineP_synth_TenI"/>
</dbReference>
<name>A0AAU9E4R2_9FIRM</name>
<evidence type="ECO:0000259" key="13">
    <source>
        <dbReference type="Pfam" id="PF17792"/>
    </source>
</evidence>